<dbReference type="RefSeq" id="WP_106394747.1">
    <property type="nucleotide sequence ID" value="NZ_PVNK01000242.1"/>
</dbReference>
<dbReference type="Pfam" id="PF13590">
    <property type="entry name" value="DUF4136"/>
    <property type="match status" value="1"/>
</dbReference>
<comment type="caution">
    <text evidence="3">The sequence shown here is derived from an EMBL/GenBank/DDBJ whole genome shotgun (WGS) entry which is preliminary data.</text>
</comment>
<dbReference type="Proteomes" id="UP000237968">
    <property type="component" value="Unassembled WGS sequence"/>
</dbReference>
<proteinExistence type="predicted"/>
<dbReference type="OrthoDB" id="5420377at2"/>
<organism evidence="3 4">
    <name type="scientific">Enhygromyxa salina</name>
    <dbReference type="NCBI Taxonomy" id="215803"/>
    <lineage>
        <taxon>Bacteria</taxon>
        <taxon>Pseudomonadati</taxon>
        <taxon>Myxococcota</taxon>
        <taxon>Polyangia</taxon>
        <taxon>Nannocystales</taxon>
        <taxon>Nannocystaceae</taxon>
        <taxon>Enhygromyxa</taxon>
    </lineage>
</organism>
<protein>
    <recommendedName>
        <fullName evidence="2">DUF4136 domain-containing protein</fullName>
    </recommendedName>
</protein>
<feature type="chain" id="PRO_5015518373" description="DUF4136 domain-containing protein" evidence="1">
    <location>
        <begin position="31"/>
        <end position="179"/>
    </location>
</feature>
<name>A0A2S9XFF5_9BACT</name>
<dbReference type="EMBL" id="PVNK01000242">
    <property type="protein sequence ID" value="PRP91401.1"/>
    <property type="molecule type" value="Genomic_DNA"/>
</dbReference>
<accession>A0A2S9XFF5</accession>
<dbReference type="Gene3D" id="3.30.160.670">
    <property type="match status" value="1"/>
</dbReference>
<evidence type="ECO:0000313" key="3">
    <source>
        <dbReference type="EMBL" id="PRP91401.1"/>
    </source>
</evidence>
<evidence type="ECO:0000256" key="1">
    <source>
        <dbReference type="SAM" id="SignalP"/>
    </source>
</evidence>
<evidence type="ECO:0000313" key="4">
    <source>
        <dbReference type="Proteomes" id="UP000237968"/>
    </source>
</evidence>
<sequence>MLRPRALLRVVPLALLLTAPLAGCSQQLSAETEYAKDQDFSQYQTYRWLTDDLVLIQSGTGNEKIRNLENEKRIRAAVERELEAKGLKKAEGEAAELVIAFTVGTKVRYQIQGGTTALDMATADPATVTRGMLTLYFFDSERETQVWSAWTKKDLEPGADPDEVINAAVSVLMDEFPPA</sequence>
<evidence type="ECO:0000259" key="2">
    <source>
        <dbReference type="Pfam" id="PF13590"/>
    </source>
</evidence>
<gene>
    <name evidence="3" type="ORF">ENSA5_55180</name>
</gene>
<dbReference type="InterPro" id="IPR025411">
    <property type="entry name" value="DUF4136"/>
</dbReference>
<keyword evidence="1" id="KW-0732">Signal</keyword>
<feature type="domain" description="DUF4136" evidence="2">
    <location>
        <begin position="31"/>
        <end position="178"/>
    </location>
</feature>
<dbReference type="AlphaFoldDB" id="A0A2S9XFF5"/>
<keyword evidence="4" id="KW-1185">Reference proteome</keyword>
<reference evidence="3 4" key="1">
    <citation type="submission" date="2018-03" db="EMBL/GenBank/DDBJ databases">
        <title>Draft Genome Sequences of the Obligatory Marine Myxobacteria Enhygromyxa salina SWB005.</title>
        <authorList>
            <person name="Poehlein A."/>
            <person name="Moghaddam J.A."/>
            <person name="Harms H."/>
            <person name="Alanjari M."/>
            <person name="Koenig G.M."/>
            <person name="Daniel R."/>
            <person name="Schaeberle T.F."/>
        </authorList>
    </citation>
    <scope>NUCLEOTIDE SEQUENCE [LARGE SCALE GENOMIC DNA]</scope>
    <source>
        <strain evidence="3 4">SWB005</strain>
    </source>
</reference>
<feature type="signal peptide" evidence="1">
    <location>
        <begin position="1"/>
        <end position="30"/>
    </location>
</feature>